<dbReference type="EMBL" id="JAUEPS010000007">
    <property type="protein sequence ID" value="KAK0463850.1"/>
    <property type="molecule type" value="Genomic_DNA"/>
</dbReference>
<comment type="caution">
    <text evidence="1">The sequence shown here is derived from an EMBL/GenBank/DDBJ whole genome shotgun (WGS) entry which is preliminary data.</text>
</comment>
<reference evidence="1" key="1">
    <citation type="submission" date="2023-06" db="EMBL/GenBank/DDBJ databases">
        <authorList>
            <consortium name="Lawrence Berkeley National Laboratory"/>
            <person name="Ahrendt S."/>
            <person name="Sahu N."/>
            <person name="Indic B."/>
            <person name="Wong-Bajracharya J."/>
            <person name="Merenyi Z."/>
            <person name="Ke H.-M."/>
            <person name="Monk M."/>
            <person name="Kocsube S."/>
            <person name="Drula E."/>
            <person name="Lipzen A."/>
            <person name="Balint B."/>
            <person name="Henrissat B."/>
            <person name="Andreopoulos B."/>
            <person name="Martin F.M."/>
            <person name="Harder C.B."/>
            <person name="Rigling D."/>
            <person name="Ford K.L."/>
            <person name="Foster G.D."/>
            <person name="Pangilinan J."/>
            <person name="Papanicolaou A."/>
            <person name="Barry K."/>
            <person name="LaButti K."/>
            <person name="Viragh M."/>
            <person name="Koriabine M."/>
            <person name="Yan M."/>
            <person name="Riley R."/>
            <person name="Champramary S."/>
            <person name="Plett K.L."/>
            <person name="Tsai I.J."/>
            <person name="Slot J."/>
            <person name="Sipos G."/>
            <person name="Plett J."/>
            <person name="Nagy L.G."/>
            <person name="Grigoriev I.V."/>
        </authorList>
    </citation>
    <scope>NUCLEOTIDE SEQUENCE</scope>
    <source>
        <strain evidence="1">CCBAS 213</strain>
    </source>
</reference>
<evidence type="ECO:0000313" key="1">
    <source>
        <dbReference type="EMBL" id="KAK0463850.1"/>
    </source>
</evidence>
<keyword evidence="2" id="KW-1185">Reference proteome</keyword>
<evidence type="ECO:0000313" key="2">
    <source>
        <dbReference type="Proteomes" id="UP001175211"/>
    </source>
</evidence>
<sequence>MLLPPPPFLCVPPPPRSPILIMKNFDIGRAILYERESHRQLRPPQYASILSHSRAHKCPFKCKFDFSKLLWGRLSSAVQGSAQAQVVIGVHQKYYGTCNRLRTKFRTLGEEDFKVGRDGGVGGVELDREGVRDVVFGRDNVGADNVGGEWCGNCVPWRIHARMGYPLTGLKAGRNLIGFPIIQHPFSISCAVDSFCCIKLTEGAPFEETSQRKFLRSLTDINHVHIKSRHSLTNEGFTDLNDACTKVSTLCFSFPRRLRCFASELLDARHGIMAPSLTGRALILEITYEVTELSRYG</sequence>
<proteinExistence type="predicted"/>
<protein>
    <submittedName>
        <fullName evidence="1">Uncharacterized protein</fullName>
    </submittedName>
</protein>
<gene>
    <name evidence="1" type="ORF">EV420DRAFT_1638778</name>
</gene>
<name>A0AA39NDY3_ARMTA</name>
<dbReference type="AlphaFoldDB" id="A0AA39NDY3"/>
<organism evidence="1 2">
    <name type="scientific">Armillaria tabescens</name>
    <name type="common">Ringless honey mushroom</name>
    <name type="synonym">Agaricus tabescens</name>
    <dbReference type="NCBI Taxonomy" id="1929756"/>
    <lineage>
        <taxon>Eukaryota</taxon>
        <taxon>Fungi</taxon>
        <taxon>Dikarya</taxon>
        <taxon>Basidiomycota</taxon>
        <taxon>Agaricomycotina</taxon>
        <taxon>Agaricomycetes</taxon>
        <taxon>Agaricomycetidae</taxon>
        <taxon>Agaricales</taxon>
        <taxon>Marasmiineae</taxon>
        <taxon>Physalacriaceae</taxon>
        <taxon>Desarmillaria</taxon>
    </lineage>
</organism>
<dbReference type="RefSeq" id="XP_060335160.1">
    <property type="nucleotide sequence ID" value="XM_060476878.1"/>
</dbReference>
<dbReference type="Proteomes" id="UP001175211">
    <property type="component" value="Unassembled WGS sequence"/>
</dbReference>
<dbReference type="GeneID" id="85360426"/>
<accession>A0AA39NDY3</accession>